<dbReference type="PROSITE" id="PS51186">
    <property type="entry name" value="GNAT"/>
    <property type="match status" value="1"/>
</dbReference>
<dbReference type="Gene3D" id="3.40.630.30">
    <property type="match status" value="1"/>
</dbReference>
<dbReference type="GO" id="GO:0008080">
    <property type="term" value="F:N-acetyltransferase activity"/>
    <property type="evidence" value="ECO:0007669"/>
    <property type="project" value="InterPro"/>
</dbReference>
<evidence type="ECO:0000256" key="2">
    <source>
        <dbReference type="ARBA" id="ARBA00022490"/>
    </source>
</evidence>
<organism evidence="6 7">
    <name type="scientific">Alkalibacterium kapii</name>
    <dbReference type="NCBI Taxonomy" id="426704"/>
    <lineage>
        <taxon>Bacteria</taxon>
        <taxon>Bacillati</taxon>
        <taxon>Bacillota</taxon>
        <taxon>Bacilli</taxon>
        <taxon>Lactobacillales</taxon>
        <taxon>Carnobacteriaceae</taxon>
        <taxon>Alkalibacterium</taxon>
    </lineage>
</organism>
<dbReference type="InterPro" id="IPR016181">
    <property type="entry name" value="Acyl_CoA_acyltransferase"/>
</dbReference>
<evidence type="ECO:0000313" key="7">
    <source>
        <dbReference type="Proteomes" id="UP000321662"/>
    </source>
</evidence>
<dbReference type="InterPro" id="IPR000182">
    <property type="entry name" value="GNAT_dom"/>
</dbReference>
<sequence>MKNFKQWFTEKLTYSKRKTLIPVSSGIKLRQNFYTLSDKRFLKAKIADERDVDHILQIEKLCYNGHTPWDRIAVLHEIRYNKNAFYIILHNENEEPIAFVGAWFVMAEAHITNIATIPDYEKQGIGTYLLKEIIYIAEEEKMKKVTLEVRVSNHTAQSLYYTLGFKEGRLKKGYYAKDNEDALEMIYLLDKNKRLMKES</sequence>
<dbReference type="InterPro" id="IPR006464">
    <property type="entry name" value="AcTrfase_RimI/Ard1"/>
</dbReference>
<keyword evidence="7" id="KW-1185">Reference proteome</keyword>
<keyword evidence="3 6" id="KW-0808">Transferase</keyword>
<name>A0A511AQS0_9LACT</name>
<evidence type="ECO:0000259" key="5">
    <source>
        <dbReference type="PROSITE" id="PS51186"/>
    </source>
</evidence>
<dbReference type="Proteomes" id="UP000321662">
    <property type="component" value="Unassembled WGS sequence"/>
</dbReference>
<dbReference type="EMBL" id="BJUY01000001">
    <property type="protein sequence ID" value="GEK90550.1"/>
    <property type="molecule type" value="Genomic_DNA"/>
</dbReference>
<dbReference type="InterPro" id="IPR050680">
    <property type="entry name" value="YpeA/RimI_acetyltransf"/>
</dbReference>
<dbReference type="CDD" id="cd04301">
    <property type="entry name" value="NAT_SF"/>
    <property type="match status" value="1"/>
</dbReference>
<evidence type="ECO:0000256" key="1">
    <source>
        <dbReference type="ARBA" id="ARBA00005395"/>
    </source>
</evidence>
<dbReference type="SUPFAM" id="SSF55729">
    <property type="entry name" value="Acyl-CoA N-acyltransferases (Nat)"/>
    <property type="match status" value="1"/>
</dbReference>
<dbReference type="NCBIfam" id="TIGR01575">
    <property type="entry name" value="rimI"/>
    <property type="match status" value="1"/>
</dbReference>
<dbReference type="RefSeq" id="WP_186805042.1">
    <property type="nucleotide sequence ID" value="NZ_BJUY01000001.1"/>
</dbReference>
<protein>
    <submittedName>
        <fullName evidence="6">Ribosomal-protein-alanine acetyltransferase</fullName>
    </submittedName>
</protein>
<dbReference type="AlphaFoldDB" id="A0A511AQS0"/>
<feature type="domain" description="N-acetyltransferase" evidence="5">
    <location>
        <begin position="42"/>
        <end position="190"/>
    </location>
</feature>
<proteinExistence type="inferred from homology"/>
<dbReference type="Pfam" id="PF00583">
    <property type="entry name" value="Acetyltransf_1"/>
    <property type="match status" value="1"/>
</dbReference>
<evidence type="ECO:0000313" key="6">
    <source>
        <dbReference type="EMBL" id="GEK90550.1"/>
    </source>
</evidence>
<comment type="caution">
    <text evidence="6">The sequence shown here is derived from an EMBL/GenBank/DDBJ whole genome shotgun (WGS) entry which is preliminary data.</text>
</comment>
<keyword evidence="4" id="KW-0012">Acyltransferase</keyword>
<evidence type="ECO:0000256" key="3">
    <source>
        <dbReference type="ARBA" id="ARBA00022679"/>
    </source>
</evidence>
<dbReference type="PANTHER" id="PTHR43420:SF44">
    <property type="entry name" value="ACETYLTRANSFERASE YPEA"/>
    <property type="match status" value="1"/>
</dbReference>
<keyword evidence="2" id="KW-0963">Cytoplasm</keyword>
<reference evidence="6 7" key="1">
    <citation type="submission" date="2019-07" db="EMBL/GenBank/DDBJ databases">
        <title>Whole genome shotgun sequence of Alkalibacterium kapii NBRC 103247.</title>
        <authorList>
            <person name="Hosoyama A."/>
            <person name="Uohara A."/>
            <person name="Ohji S."/>
            <person name="Ichikawa N."/>
        </authorList>
    </citation>
    <scope>NUCLEOTIDE SEQUENCE [LARGE SCALE GENOMIC DNA]</scope>
    <source>
        <strain evidence="6 7">NBRC 103247</strain>
    </source>
</reference>
<gene>
    <name evidence="6" type="ORF">AKA01nite_01720</name>
</gene>
<dbReference type="PANTHER" id="PTHR43420">
    <property type="entry name" value="ACETYLTRANSFERASE"/>
    <property type="match status" value="1"/>
</dbReference>
<comment type="similarity">
    <text evidence="1">Belongs to the acetyltransferase family. RimI subfamily.</text>
</comment>
<evidence type="ECO:0000256" key="4">
    <source>
        <dbReference type="ARBA" id="ARBA00023315"/>
    </source>
</evidence>
<accession>A0A511AQS0</accession>